<feature type="domain" description="F-box" evidence="1">
    <location>
        <begin position="60"/>
        <end position="106"/>
    </location>
</feature>
<reference evidence="2 3" key="1">
    <citation type="submission" date="2020-06" db="EMBL/GenBank/DDBJ databases">
        <title>Transcriptomic and genomic resources for Thalictrum thalictroides and T. hernandezii: Facilitating candidate gene discovery in an emerging model plant lineage.</title>
        <authorList>
            <person name="Arias T."/>
            <person name="Riano-Pachon D.M."/>
            <person name="Di Stilio V.S."/>
        </authorList>
    </citation>
    <scope>NUCLEOTIDE SEQUENCE [LARGE SCALE GENOMIC DNA]</scope>
    <source>
        <strain evidence="3">cv. WT478/WT964</strain>
        <tissue evidence="2">Leaves</tissue>
    </source>
</reference>
<evidence type="ECO:0000313" key="3">
    <source>
        <dbReference type="Proteomes" id="UP000554482"/>
    </source>
</evidence>
<sequence>MTVHINNMRRRRRRISAKVDDKEDRRQLQHLSISQSVITINNNNKRRRISAKEKETYTQQYLSNMFSHDIMLDILSRLPAKSLMRFRSVSKSWNYLIRKDHFFINMHLSRTKLQHEKIILTDYSLYSLDYNQGSNRLEQLIRPSSRLRQIIYRGHSFIWGSCNGLICTGGYLKKPLYIINPSTSEYRKLPYFNRRPDYSCYGFGYNPNTNDYVVVRLTLRKKLFLSAVYATTHGKKFKTSLTMSPN</sequence>
<dbReference type="InterPro" id="IPR013187">
    <property type="entry name" value="F-box-assoc_dom_typ3"/>
</dbReference>
<proteinExistence type="predicted"/>
<dbReference type="InterPro" id="IPR050796">
    <property type="entry name" value="SCF_F-box_component"/>
</dbReference>
<dbReference type="InterPro" id="IPR001810">
    <property type="entry name" value="F-box_dom"/>
</dbReference>
<dbReference type="PANTHER" id="PTHR31672">
    <property type="entry name" value="BNACNNG10540D PROTEIN"/>
    <property type="match status" value="1"/>
</dbReference>
<dbReference type="Gene3D" id="1.20.1280.50">
    <property type="match status" value="1"/>
</dbReference>
<dbReference type="OrthoDB" id="591557at2759"/>
<dbReference type="EMBL" id="JABWDY010037353">
    <property type="protein sequence ID" value="KAF5180488.1"/>
    <property type="molecule type" value="Genomic_DNA"/>
</dbReference>
<accession>A0A7J6V771</accession>
<dbReference type="PANTHER" id="PTHR31672:SF13">
    <property type="entry name" value="F-BOX PROTEIN CPR30-LIKE"/>
    <property type="match status" value="1"/>
</dbReference>
<dbReference type="SUPFAM" id="SSF81383">
    <property type="entry name" value="F-box domain"/>
    <property type="match status" value="1"/>
</dbReference>
<gene>
    <name evidence="2" type="ORF">FRX31_029925</name>
</gene>
<dbReference type="CDD" id="cd22157">
    <property type="entry name" value="F-box_AtFBW1-like"/>
    <property type="match status" value="1"/>
</dbReference>
<comment type="caution">
    <text evidence="2">The sequence shown here is derived from an EMBL/GenBank/DDBJ whole genome shotgun (WGS) entry which is preliminary data.</text>
</comment>
<dbReference type="Pfam" id="PF08268">
    <property type="entry name" value="FBA_3"/>
    <property type="match status" value="1"/>
</dbReference>
<name>A0A7J6V771_THATH</name>
<protein>
    <recommendedName>
        <fullName evidence="1">F-box domain-containing protein</fullName>
    </recommendedName>
</protein>
<dbReference type="Proteomes" id="UP000554482">
    <property type="component" value="Unassembled WGS sequence"/>
</dbReference>
<dbReference type="InterPro" id="IPR036047">
    <property type="entry name" value="F-box-like_dom_sf"/>
</dbReference>
<dbReference type="AlphaFoldDB" id="A0A7J6V771"/>
<dbReference type="Pfam" id="PF00646">
    <property type="entry name" value="F-box"/>
    <property type="match status" value="1"/>
</dbReference>
<dbReference type="PROSITE" id="PS50181">
    <property type="entry name" value="FBOX"/>
    <property type="match status" value="1"/>
</dbReference>
<keyword evidence="3" id="KW-1185">Reference proteome</keyword>
<evidence type="ECO:0000313" key="2">
    <source>
        <dbReference type="EMBL" id="KAF5180488.1"/>
    </source>
</evidence>
<evidence type="ECO:0000259" key="1">
    <source>
        <dbReference type="PROSITE" id="PS50181"/>
    </source>
</evidence>
<dbReference type="SMART" id="SM00256">
    <property type="entry name" value="FBOX"/>
    <property type="match status" value="1"/>
</dbReference>
<organism evidence="2 3">
    <name type="scientific">Thalictrum thalictroides</name>
    <name type="common">Rue-anemone</name>
    <name type="synonym">Anemone thalictroides</name>
    <dbReference type="NCBI Taxonomy" id="46969"/>
    <lineage>
        <taxon>Eukaryota</taxon>
        <taxon>Viridiplantae</taxon>
        <taxon>Streptophyta</taxon>
        <taxon>Embryophyta</taxon>
        <taxon>Tracheophyta</taxon>
        <taxon>Spermatophyta</taxon>
        <taxon>Magnoliopsida</taxon>
        <taxon>Ranunculales</taxon>
        <taxon>Ranunculaceae</taxon>
        <taxon>Thalictroideae</taxon>
        <taxon>Thalictrum</taxon>
    </lineage>
</organism>